<dbReference type="InterPro" id="IPR016035">
    <property type="entry name" value="Acyl_Trfase/lysoPLipase"/>
</dbReference>
<name>A0AA39V6Q5_9LECA</name>
<dbReference type="GO" id="GO:0043531">
    <property type="term" value="F:ADP binding"/>
    <property type="evidence" value="ECO:0007669"/>
    <property type="project" value="InterPro"/>
</dbReference>
<dbReference type="SUPFAM" id="SSF52151">
    <property type="entry name" value="FabD/lysophospholipase-like"/>
    <property type="match status" value="1"/>
</dbReference>
<dbReference type="PANTHER" id="PTHR46082:SF6">
    <property type="entry name" value="AAA+ ATPASE DOMAIN-CONTAINING PROTEIN-RELATED"/>
    <property type="match status" value="1"/>
</dbReference>
<dbReference type="CDD" id="cd07216">
    <property type="entry name" value="Pat17_PNPLA8_PNPLA9_like3"/>
    <property type="match status" value="1"/>
</dbReference>
<dbReference type="AlphaFoldDB" id="A0AA39V6Q5"/>
<dbReference type="Pfam" id="PF13374">
    <property type="entry name" value="TPR_10"/>
    <property type="match status" value="3"/>
</dbReference>
<accession>A0AA39V6Q5</accession>
<dbReference type="Pfam" id="PF00931">
    <property type="entry name" value="NB-ARC"/>
    <property type="match status" value="1"/>
</dbReference>
<protein>
    <recommendedName>
        <fullName evidence="3">PNPLA domain-containing protein</fullName>
    </recommendedName>
</protein>
<keyword evidence="2" id="KW-0442">Lipid degradation</keyword>
<feature type="short sequence motif" description="GXGXXG" evidence="2">
    <location>
        <begin position="28"/>
        <end position="33"/>
    </location>
</feature>
<gene>
    <name evidence="4" type="ORF">JMJ35_008851</name>
</gene>
<evidence type="ECO:0000256" key="1">
    <source>
        <dbReference type="ARBA" id="ARBA00023098"/>
    </source>
</evidence>
<dbReference type="PANTHER" id="PTHR46082">
    <property type="entry name" value="ATP/GTP-BINDING PROTEIN-RELATED"/>
    <property type="match status" value="1"/>
</dbReference>
<dbReference type="SUPFAM" id="SSF48452">
    <property type="entry name" value="TPR-like"/>
    <property type="match status" value="3"/>
</dbReference>
<dbReference type="SUPFAM" id="SSF52540">
    <property type="entry name" value="P-loop containing nucleoside triphosphate hydrolases"/>
    <property type="match status" value="1"/>
</dbReference>
<dbReference type="Gene3D" id="1.25.40.10">
    <property type="entry name" value="Tetratricopeptide repeat domain"/>
    <property type="match status" value="2"/>
</dbReference>
<reference evidence="4" key="1">
    <citation type="submission" date="2023-03" db="EMBL/GenBank/DDBJ databases">
        <title>Complete genome of Cladonia borealis.</title>
        <authorList>
            <person name="Park H."/>
        </authorList>
    </citation>
    <scope>NUCLEOTIDE SEQUENCE</scope>
    <source>
        <strain evidence="4">ANT050790</strain>
    </source>
</reference>
<dbReference type="PRINTS" id="PR00381">
    <property type="entry name" value="KINESINLIGHT"/>
</dbReference>
<keyword evidence="5" id="KW-1185">Reference proteome</keyword>
<sequence length="1096" mass="123771">MEQALAEDRTGESNPVDETGLCLLSLDGGGVRGLSTLYILKGLMTRLNHERGHKGLQAMKPCEIFDLIGGTSTGGLIAIMLGRLEMGVDECISTYKKLMESVFGEKSSWLPIGWTGGIKAQFDSTRLKNAIEDVITHQGISKTDLLNDGQPRGCKVFVCTTAKEIAGITRLRSYSLPDELDLPATICEAALATSAATGFFDPVSIGARRFVDGALGANNPVDEVEGEASNIWCSETGDLKPLVKCFISIGTGNPGTKAVEDKMLRFLSKTLVDIVTETENTERRFIAKWRQHYDEKRYFRFNIEQGLQRVRLAEYQEEGSIEAATENYLNHQGQKFRVRDCVLNLREKQNKTETAFAATVNKYNKQTIRLQTSTRKACWIVPFDRNLKFVGREAQLDGLSLLFAKGQPSKTAIVGLGGVGKTQVVLEFVYRARESDPDCSIFWLPATSIESLQQAYLEAGQQLGISGINEEQADVKKLVQERLSQESAGRWLLIFDNADDIEMWIKTDGDGHGSPVLKQYLPRSSQGRIIFTTRSRKVAVKLAQENVIGVSEMDEDIARLLLSKSLITQDLSSSDRDTLEQDALELLQQLTFLPLAIIQAAAYINENGLTFSDYLSLLKSQEQDVIDLLSEDFEDEGQYREKKNPIATTWLVSFEHIRQLDPLAAEYLSFMCCIHPRDIPESLLPPAQSRKKELDAIGTLSAYSFVSRRSADSLDLHRLVHLATRNWLRKEESLAKWTLTVVARLGEVLPSSHPKNRRLWRTYLPHAQYVLDSNFNENDVEARIELLRKFGICLFSDGRYNEAEKRLLSLVETETRLRGEEHPGTLKSMSGLAFIYQCQGRWKEAEELGIQTIKTMKKVLGKEDPDTLSSIDNLALIYSNQGRWKEAEELEVQVIETSKRLLGEQHPDTLISMGNLAGTYYRQSRWEDAEKLEVQVLELRKRVLGEEHPDTLISMGNLATAYWEQDRWEDAEKLEVQVLELRKRVLGEEHPDTLISMGNLARAYWRQDRWEDAEKLEVQVLELRKRVLGEEHPNTLTSMSNLAYTWKSLGRVTEASQLMEKCIELRIQKLGADHPFTIASRETLLQWKAVDSVVDS</sequence>
<dbReference type="InterPro" id="IPR053137">
    <property type="entry name" value="NLR-like"/>
</dbReference>
<dbReference type="GO" id="GO:0016787">
    <property type="term" value="F:hydrolase activity"/>
    <property type="evidence" value="ECO:0007669"/>
    <property type="project" value="UniProtKB-UniRule"/>
</dbReference>
<evidence type="ECO:0000313" key="5">
    <source>
        <dbReference type="Proteomes" id="UP001166286"/>
    </source>
</evidence>
<feature type="short sequence motif" description="DGA/G" evidence="2">
    <location>
        <begin position="212"/>
        <end position="214"/>
    </location>
</feature>
<evidence type="ECO:0000313" key="4">
    <source>
        <dbReference type="EMBL" id="KAK0508575.1"/>
    </source>
</evidence>
<dbReference type="InterPro" id="IPR002641">
    <property type="entry name" value="PNPLA_dom"/>
</dbReference>
<dbReference type="Proteomes" id="UP001166286">
    <property type="component" value="Unassembled WGS sequence"/>
</dbReference>
<feature type="short sequence motif" description="GXSXG" evidence="2">
    <location>
        <begin position="70"/>
        <end position="74"/>
    </location>
</feature>
<dbReference type="InterPro" id="IPR011990">
    <property type="entry name" value="TPR-like_helical_dom_sf"/>
</dbReference>
<feature type="active site" description="Nucleophile" evidence="2">
    <location>
        <position position="72"/>
    </location>
</feature>
<comment type="caution">
    <text evidence="4">The sequence shown here is derived from an EMBL/GenBank/DDBJ whole genome shotgun (WGS) entry which is preliminary data.</text>
</comment>
<dbReference type="InterPro" id="IPR027417">
    <property type="entry name" value="P-loop_NTPase"/>
</dbReference>
<keyword evidence="1 2" id="KW-0443">Lipid metabolism</keyword>
<evidence type="ECO:0000259" key="3">
    <source>
        <dbReference type="PROSITE" id="PS51635"/>
    </source>
</evidence>
<dbReference type="Gene3D" id="3.40.50.300">
    <property type="entry name" value="P-loop containing nucleotide triphosphate hydrolases"/>
    <property type="match status" value="1"/>
</dbReference>
<dbReference type="Pfam" id="PF01734">
    <property type="entry name" value="Patatin"/>
    <property type="match status" value="1"/>
</dbReference>
<feature type="domain" description="PNPLA" evidence="3">
    <location>
        <begin position="24"/>
        <end position="225"/>
    </location>
</feature>
<organism evidence="4 5">
    <name type="scientific">Cladonia borealis</name>
    <dbReference type="NCBI Taxonomy" id="184061"/>
    <lineage>
        <taxon>Eukaryota</taxon>
        <taxon>Fungi</taxon>
        <taxon>Dikarya</taxon>
        <taxon>Ascomycota</taxon>
        <taxon>Pezizomycotina</taxon>
        <taxon>Lecanoromycetes</taxon>
        <taxon>OSLEUM clade</taxon>
        <taxon>Lecanoromycetidae</taxon>
        <taxon>Lecanorales</taxon>
        <taxon>Lecanorineae</taxon>
        <taxon>Cladoniaceae</taxon>
        <taxon>Cladonia</taxon>
    </lineage>
</organism>
<dbReference type="GO" id="GO:0016042">
    <property type="term" value="P:lipid catabolic process"/>
    <property type="evidence" value="ECO:0007669"/>
    <property type="project" value="UniProtKB-UniRule"/>
</dbReference>
<dbReference type="GO" id="GO:0046486">
    <property type="term" value="P:glycerolipid metabolic process"/>
    <property type="evidence" value="ECO:0007669"/>
    <property type="project" value="UniProtKB-ARBA"/>
</dbReference>
<dbReference type="InterPro" id="IPR002182">
    <property type="entry name" value="NB-ARC"/>
</dbReference>
<keyword evidence="2" id="KW-0378">Hydrolase</keyword>
<dbReference type="EMBL" id="JAFEKC020000020">
    <property type="protein sequence ID" value="KAK0508575.1"/>
    <property type="molecule type" value="Genomic_DNA"/>
</dbReference>
<dbReference type="NCBIfam" id="NF040586">
    <property type="entry name" value="FxSxx_TPR"/>
    <property type="match status" value="1"/>
</dbReference>
<dbReference type="Pfam" id="PF13424">
    <property type="entry name" value="TPR_12"/>
    <property type="match status" value="2"/>
</dbReference>
<feature type="active site" description="Proton acceptor" evidence="2">
    <location>
        <position position="212"/>
    </location>
</feature>
<dbReference type="Gene3D" id="3.40.1090.10">
    <property type="entry name" value="Cytosolic phospholipase A2 catalytic domain"/>
    <property type="match status" value="1"/>
</dbReference>
<dbReference type="PROSITE" id="PS51635">
    <property type="entry name" value="PNPLA"/>
    <property type="match status" value="1"/>
</dbReference>
<evidence type="ECO:0000256" key="2">
    <source>
        <dbReference type="PROSITE-ProRule" id="PRU01161"/>
    </source>
</evidence>
<proteinExistence type="predicted"/>